<dbReference type="CDD" id="cd02883">
    <property type="entry name" value="NUDIX_Hydrolase"/>
    <property type="match status" value="1"/>
</dbReference>
<gene>
    <name evidence="1" type="ORF">ASPSYDRAFT_86351</name>
</gene>
<organism evidence="1 2">
    <name type="scientific">Aspergillus sydowii CBS 593.65</name>
    <dbReference type="NCBI Taxonomy" id="1036612"/>
    <lineage>
        <taxon>Eukaryota</taxon>
        <taxon>Fungi</taxon>
        <taxon>Dikarya</taxon>
        <taxon>Ascomycota</taxon>
        <taxon>Pezizomycotina</taxon>
        <taxon>Eurotiomycetes</taxon>
        <taxon>Eurotiomycetidae</taxon>
        <taxon>Eurotiales</taxon>
        <taxon>Aspergillaceae</taxon>
        <taxon>Aspergillus</taxon>
        <taxon>Aspergillus subgen. Nidulantes</taxon>
    </lineage>
</organism>
<reference evidence="2" key="1">
    <citation type="journal article" date="2017" name="Genome Biol.">
        <title>Comparative genomics reveals high biological diversity and specific adaptations in the industrially and medically important fungal genus Aspergillus.</title>
        <authorList>
            <person name="de Vries R.P."/>
            <person name="Riley R."/>
            <person name="Wiebenga A."/>
            <person name="Aguilar-Osorio G."/>
            <person name="Amillis S."/>
            <person name="Uchima C.A."/>
            <person name="Anderluh G."/>
            <person name="Asadollahi M."/>
            <person name="Askin M."/>
            <person name="Barry K."/>
            <person name="Battaglia E."/>
            <person name="Bayram O."/>
            <person name="Benocci T."/>
            <person name="Braus-Stromeyer S.A."/>
            <person name="Caldana C."/>
            <person name="Canovas D."/>
            <person name="Cerqueira G.C."/>
            <person name="Chen F."/>
            <person name="Chen W."/>
            <person name="Choi C."/>
            <person name="Clum A."/>
            <person name="Dos Santos R.A."/>
            <person name="Damasio A.R."/>
            <person name="Diallinas G."/>
            <person name="Emri T."/>
            <person name="Fekete E."/>
            <person name="Flipphi M."/>
            <person name="Freyberg S."/>
            <person name="Gallo A."/>
            <person name="Gournas C."/>
            <person name="Habgood R."/>
            <person name="Hainaut M."/>
            <person name="Harispe M.L."/>
            <person name="Henrissat B."/>
            <person name="Hilden K.S."/>
            <person name="Hope R."/>
            <person name="Hossain A."/>
            <person name="Karabika E."/>
            <person name="Karaffa L."/>
            <person name="Karanyi Z."/>
            <person name="Krasevec N."/>
            <person name="Kuo A."/>
            <person name="Kusch H."/>
            <person name="LaButti K."/>
            <person name="Lagendijk E.L."/>
            <person name="Lapidus A."/>
            <person name="Levasseur A."/>
            <person name="Lindquist E."/>
            <person name="Lipzen A."/>
            <person name="Logrieco A.F."/>
            <person name="MacCabe A."/>
            <person name="Maekelae M.R."/>
            <person name="Malavazi I."/>
            <person name="Melin P."/>
            <person name="Meyer V."/>
            <person name="Mielnichuk N."/>
            <person name="Miskei M."/>
            <person name="Molnar A.P."/>
            <person name="Mule G."/>
            <person name="Ngan C.Y."/>
            <person name="Orejas M."/>
            <person name="Orosz E."/>
            <person name="Ouedraogo J.P."/>
            <person name="Overkamp K.M."/>
            <person name="Park H.-S."/>
            <person name="Perrone G."/>
            <person name="Piumi F."/>
            <person name="Punt P.J."/>
            <person name="Ram A.F."/>
            <person name="Ramon A."/>
            <person name="Rauscher S."/>
            <person name="Record E."/>
            <person name="Riano-Pachon D.M."/>
            <person name="Robert V."/>
            <person name="Roehrig J."/>
            <person name="Ruller R."/>
            <person name="Salamov A."/>
            <person name="Salih N.S."/>
            <person name="Samson R.A."/>
            <person name="Sandor E."/>
            <person name="Sanguinetti M."/>
            <person name="Schuetze T."/>
            <person name="Sepcic K."/>
            <person name="Shelest E."/>
            <person name="Sherlock G."/>
            <person name="Sophianopoulou V."/>
            <person name="Squina F.M."/>
            <person name="Sun H."/>
            <person name="Susca A."/>
            <person name="Todd R.B."/>
            <person name="Tsang A."/>
            <person name="Unkles S.E."/>
            <person name="van de Wiele N."/>
            <person name="van Rossen-Uffink D."/>
            <person name="Oliveira J.V."/>
            <person name="Vesth T.C."/>
            <person name="Visser J."/>
            <person name="Yu J.-H."/>
            <person name="Zhou M."/>
            <person name="Andersen M.R."/>
            <person name="Archer D.B."/>
            <person name="Baker S.E."/>
            <person name="Benoit I."/>
            <person name="Brakhage A.A."/>
            <person name="Braus G.H."/>
            <person name="Fischer R."/>
            <person name="Frisvad J.C."/>
            <person name="Goldman G.H."/>
            <person name="Houbraken J."/>
            <person name="Oakley B."/>
            <person name="Pocsi I."/>
            <person name="Scazzocchio C."/>
            <person name="Seiboth B."/>
            <person name="vanKuyk P.A."/>
            <person name="Wortman J."/>
            <person name="Dyer P.S."/>
            <person name="Grigoriev I.V."/>
        </authorList>
    </citation>
    <scope>NUCLEOTIDE SEQUENCE [LARGE SCALE GENOMIC DNA]</scope>
    <source>
        <strain evidence="2">CBS 593.65</strain>
    </source>
</reference>
<dbReference type="SUPFAM" id="SSF55811">
    <property type="entry name" value="Nudix"/>
    <property type="match status" value="1"/>
</dbReference>
<dbReference type="AlphaFoldDB" id="A0A1L9TT99"/>
<dbReference type="GeneID" id="63767723"/>
<name>A0A1L9TT99_9EURO</name>
<dbReference type="EMBL" id="KV878583">
    <property type="protein sequence ID" value="OJJ62686.1"/>
    <property type="molecule type" value="Genomic_DNA"/>
</dbReference>
<dbReference type="VEuPathDB" id="FungiDB:ASPSYDRAFT_86351"/>
<evidence type="ECO:0000313" key="1">
    <source>
        <dbReference type="EMBL" id="OJJ62686.1"/>
    </source>
</evidence>
<evidence type="ECO:0000313" key="2">
    <source>
        <dbReference type="Proteomes" id="UP000184356"/>
    </source>
</evidence>
<accession>A0A1L9TT99</accession>
<dbReference type="RefSeq" id="XP_040706492.1">
    <property type="nucleotide sequence ID" value="XM_040851650.1"/>
</dbReference>
<proteinExistence type="predicted"/>
<protein>
    <submittedName>
        <fullName evidence="1">Uncharacterized protein</fullName>
    </submittedName>
</protein>
<keyword evidence="2" id="KW-1185">Reference proteome</keyword>
<dbReference type="InterPro" id="IPR015797">
    <property type="entry name" value="NUDIX_hydrolase-like_dom_sf"/>
</dbReference>
<dbReference type="Proteomes" id="UP000184356">
    <property type="component" value="Unassembled WGS sequence"/>
</dbReference>
<sequence>MTTQSKQMIDWSDMKSIQREFTRRKANTDSPICSQEELEVFLKGWMVKNWKGELGDVQPLWQLISTQNLLRPRCLLLKLAQIRYHQGHGAELQLHNNVNLQRLPPLATSIEKLLEEGETAALKWKVEVIFHAFLLMREIDGIGIECELPLFENAEKPSPRALLTDATFAGYLLHLASPETKRLCLHGTPMHEETASDLNNLWDILRDSPYIAVRHSFRRAVQGEKRNWWYEGGPWHEFGRIFESVLENAEPLICEARGYVARIFEEFYAQFTEKPDALGITWTKGELNELGKVYYGRVCRTAGDIEGHLSGYRDNPASAVASVLPIISPEDIVHHHKPPPTVSQSKNIHAINGKACWISVCVVAISSLGILVLQRAVKDGSGGEWEPPSGEVEAGYQVCQGGQRVLFAQTSIESQVRIVSSRERANSHQLWYDFKGFANVPRSLGSGPLIRLTGEHQDFAWSNGEPDLARDKHIGELLAECDCIKIASCSEI</sequence>